<dbReference type="PANTHER" id="PTHR10724">
    <property type="entry name" value="30S RIBOSOMAL PROTEIN S1"/>
    <property type="match status" value="1"/>
</dbReference>
<evidence type="ECO:0000313" key="4">
    <source>
        <dbReference type="WBParaSite" id="Csp11.Scaffold629.g10289.t2"/>
    </source>
</evidence>
<dbReference type="GO" id="GO:0006139">
    <property type="term" value="P:nucleobase-containing compound metabolic process"/>
    <property type="evidence" value="ECO:0007669"/>
    <property type="project" value="InterPro"/>
</dbReference>
<dbReference type="Gene3D" id="3.30.420.140">
    <property type="entry name" value="YqgF/RNase H-like domain"/>
    <property type="match status" value="1"/>
</dbReference>
<accession>A0A1I7TNU3</accession>
<dbReference type="PANTHER" id="PTHR10724:SF10">
    <property type="entry name" value="S1 RNA-BINDING DOMAIN-CONTAINING PROTEIN 1"/>
    <property type="match status" value="1"/>
</dbReference>
<reference evidence="4" key="1">
    <citation type="submission" date="2016-11" db="UniProtKB">
        <authorList>
            <consortium name="WormBaseParasite"/>
        </authorList>
    </citation>
    <scope>IDENTIFICATION</scope>
</reference>
<dbReference type="Pfam" id="PF12836">
    <property type="entry name" value="HHH_3"/>
    <property type="match status" value="1"/>
</dbReference>
<dbReference type="InterPro" id="IPR037027">
    <property type="entry name" value="YqgF/RNaseH-like_dom_sf"/>
</dbReference>
<protein>
    <submittedName>
        <fullName evidence="4">S1 motif domain-containing protein</fullName>
    </submittedName>
</protein>
<organism evidence="3 4">
    <name type="scientific">Caenorhabditis tropicalis</name>
    <dbReference type="NCBI Taxonomy" id="1561998"/>
    <lineage>
        <taxon>Eukaryota</taxon>
        <taxon>Metazoa</taxon>
        <taxon>Ecdysozoa</taxon>
        <taxon>Nematoda</taxon>
        <taxon>Chromadorea</taxon>
        <taxon>Rhabditida</taxon>
        <taxon>Rhabditina</taxon>
        <taxon>Rhabditomorpha</taxon>
        <taxon>Rhabditoidea</taxon>
        <taxon>Rhabditidae</taxon>
        <taxon>Peloderinae</taxon>
        <taxon>Caenorhabditis</taxon>
    </lineage>
</organism>
<dbReference type="InterPro" id="IPR050437">
    <property type="entry name" value="Ribos_protein_bS1-like"/>
</dbReference>
<dbReference type="Pfam" id="PF16921">
    <property type="entry name" value="Tex_YqgF"/>
    <property type="match status" value="1"/>
</dbReference>
<dbReference type="Gene3D" id="1.10.10.650">
    <property type="entry name" value="RuvA domain 2-like"/>
    <property type="match status" value="1"/>
</dbReference>
<dbReference type="WBParaSite" id="Csp11.Scaffold629.g10289.t2">
    <property type="protein sequence ID" value="Csp11.Scaffold629.g10289.t2"/>
    <property type="gene ID" value="Csp11.Scaffold629.g10289"/>
</dbReference>
<dbReference type="InterPro" id="IPR010994">
    <property type="entry name" value="RuvA_2-like"/>
</dbReference>
<feature type="domain" description="Tex protein YqgF-like" evidence="2">
    <location>
        <begin position="338"/>
        <end position="462"/>
    </location>
</feature>
<dbReference type="GO" id="GO:0003735">
    <property type="term" value="F:structural constituent of ribosome"/>
    <property type="evidence" value="ECO:0007669"/>
    <property type="project" value="TreeGrafter"/>
</dbReference>
<proteinExistence type="predicted"/>
<dbReference type="STRING" id="1561998.A0A1I7TNU3"/>
<feature type="domain" description="Tex-like protein N-terminal" evidence="1">
    <location>
        <begin position="20"/>
        <end position="89"/>
    </location>
</feature>
<dbReference type="SUPFAM" id="SSF47781">
    <property type="entry name" value="RuvA domain 2-like"/>
    <property type="match status" value="1"/>
</dbReference>
<dbReference type="SUPFAM" id="SSF158832">
    <property type="entry name" value="Tex N-terminal region-like"/>
    <property type="match status" value="1"/>
</dbReference>
<evidence type="ECO:0000259" key="1">
    <source>
        <dbReference type="Pfam" id="PF09371"/>
    </source>
</evidence>
<dbReference type="InterPro" id="IPR012337">
    <property type="entry name" value="RNaseH-like_sf"/>
</dbReference>
<dbReference type="Gene3D" id="1.10.150.310">
    <property type="entry name" value="Tex RuvX-like domain-like"/>
    <property type="match status" value="1"/>
</dbReference>
<dbReference type="Pfam" id="PF09371">
    <property type="entry name" value="Tex_N"/>
    <property type="match status" value="1"/>
</dbReference>
<name>A0A1I7TNU3_9PELO</name>
<dbReference type="Proteomes" id="UP000095282">
    <property type="component" value="Unplaced"/>
</dbReference>
<dbReference type="AlphaFoldDB" id="A0A1I7TNU3"/>
<sequence length="596" mass="67952">MRRHFAVEKPWILIHPLSFFISKEVKEFHDYQANRLVSLFNNNAEPAYISRYRKEIHGGAPPELIRKAQEAYFDGLELNEKVTGAIGTILSKIVGGPEKNAVEERLLACESFEELEDIKREFATDARKSRAHLAKEYGLEKPAQDILDGKYVDHKCYLSDNLKTIKDVQTYHLILVAYMINKDPAVKKLAWEIATLRTECPMIVYSTVIPHPDMEELKNSKPFKEHKHIIGRRFDIYEIEEHIISKLIRGSEDNVLTWKVRLLSEDATRLHPFSERQVNYGMRDFFRKCVSYSINRYFIPTVEKIAKKHLKRIADDRSIVIFGKNVDVLLSTEGIRDKYVIALDPGSFVKAAFLDPEGNVLETTDFWMRGRCFEDEGVEILKKWSRQTKGKGLAVAVGNGSHSHEVQVAVSKVMGSWGAESGIHVVPEQGASKYSCTDAAREEIGEEADINHISAVSIGRRLIDPLAEYVKIPPQHLGKGQYQHSVEKELLVKKMEAIVRDKVSLIGADVNLASKQLLQNICGLNKEKAEAIIQYRKENGRFYSRNELKKVEGIDDTCFQQCAGFLTVSKERDDWCPLDKTRVHPDDYEVALGYVS</sequence>
<dbReference type="InterPro" id="IPR018974">
    <property type="entry name" value="Tex-like_N"/>
</dbReference>
<dbReference type="SUPFAM" id="SSF53098">
    <property type="entry name" value="Ribonuclease H-like"/>
    <property type="match status" value="1"/>
</dbReference>
<evidence type="ECO:0000313" key="3">
    <source>
        <dbReference type="Proteomes" id="UP000095282"/>
    </source>
</evidence>
<evidence type="ECO:0000259" key="2">
    <source>
        <dbReference type="Pfam" id="PF16921"/>
    </source>
</evidence>
<dbReference type="InterPro" id="IPR023319">
    <property type="entry name" value="Tex-like_HTH_dom_sf"/>
</dbReference>
<dbReference type="InterPro" id="IPR032639">
    <property type="entry name" value="Tex_YqgF"/>
</dbReference>
<dbReference type="Gene3D" id="1.10.3500.10">
    <property type="entry name" value="Tex N-terminal region-like"/>
    <property type="match status" value="1"/>
</dbReference>
<dbReference type="GO" id="GO:0006412">
    <property type="term" value="P:translation"/>
    <property type="evidence" value="ECO:0007669"/>
    <property type="project" value="TreeGrafter"/>
</dbReference>
<dbReference type="InterPro" id="IPR023323">
    <property type="entry name" value="Tex-like_dom_sf"/>
</dbReference>
<dbReference type="GO" id="GO:0003729">
    <property type="term" value="F:mRNA binding"/>
    <property type="evidence" value="ECO:0007669"/>
    <property type="project" value="TreeGrafter"/>
</dbReference>
<keyword evidence="3" id="KW-1185">Reference proteome</keyword>